<dbReference type="InterPro" id="IPR017972">
    <property type="entry name" value="Cyt_P450_CS"/>
</dbReference>
<evidence type="ECO:0000256" key="16">
    <source>
        <dbReference type="SAM" id="Phobius"/>
    </source>
</evidence>
<dbReference type="InterPro" id="IPR001128">
    <property type="entry name" value="Cyt_P450"/>
</dbReference>
<evidence type="ECO:0000313" key="17">
    <source>
        <dbReference type="EMBL" id="KAK0405381.1"/>
    </source>
</evidence>
<dbReference type="PRINTS" id="PR00463">
    <property type="entry name" value="EP450I"/>
</dbReference>
<evidence type="ECO:0000313" key="18">
    <source>
        <dbReference type="Proteomes" id="UP001175271"/>
    </source>
</evidence>
<evidence type="ECO:0000256" key="15">
    <source>
        <dbReference type="RuleBase" id="RU000461"/>
    </source>
</evidence>
<evidence type="ECO:0000256" key="9">
    <source>
        <dbReference type="ARBA" id="ARBA00023002"/>
    </source>
</evidence>
<dbReference type="FunFam" id="1.10.630.10:FF:000042">
    <property type="entry name" value="Cytochrome P450"/>
    <property type="match status" value="1"/>
</dbReference>
<dbReference type="EMBL" id="JAUCMV010000004">
    <property type="protein sequence ID" value="KAK0405381.1"/>
    <property type="molecule type" value="Genomic_DNA"/>
</dbReference>
<protein>
    <recommendedName>
        <fullName evidence="19">Cytochrome P450</fullName>
    </recommendedName>
</protein>
<dbReference type="PANTHER" id="PTHR24302:SF15">
    <property type="entry name" value="FATTY-ACID PEROXYGENASE"/>
    <property type="match status" value="1"/>
</dbReference>
<reference evidence="17" key="1">
    <citation type="submission" date="2023-06" db="EMBL/GenBank/DDBJ databases">
        <title>Genomic analysis of the entomopathogenic nematode Steinernema hermaphroditum.</title>
        <authorList>
            <person name="Schwarz E.M."/>
            <person name="Heppert J.K."/>
            <person name="Baniya A."/>
            <person name="Schwartz H.T."/>
            <person name="Tan C.-H."/>
            <person name="Antoshechkin I."/>
            <person name="Sternberg P.W."/>
            <person name="Goodrich-Blair H."/>
            <person name="Dillman A.R."/>
        </authorList>
    </citation>
    <scope>NUCLEOTIDE SEQUENCE</scope>
    <source>
        <strain evidence="17">PS9179</strain>
        <tissue evidence="17">Whole animal</tissue>
    </source>
</reference>
<feature type="transmembrane region" description="Helical" evidence="16">
    <location>
        <begin position="20"/>
        <end position="43"/>
    </location>
</feature>
<dbReference type="PRINTS" id="PR00385">
    <property type="entry name" value="P450"/>
</dbReference>
<dbReference type="PANTHER" id="PTHR24302">
    <property type="entry name" value="CYTOCHROME P450 FAMILY 3"/>
    <property type="match status" value="1"/>
</dbReference>
<dbReference type="Proteomes" id="UP001175271">
    <property type="component" value="Unassembled WGS sequence"/>
</dbReference>
<comment type="subcellular location">
    <subcellularLocation>
        <location evidence="3">Endoplasmic reticulum membrane</location>
        <topology evidence="3">Peripheral membrane protein</topology>
    </subcellularLocation>
    <subcellularLocation>
        <location evidence="2">Microsome membrane</location>
        <topology evidence="2">Peripheral membrane protein</topology>
    </subcellularLocation>
</comment>
<keyword evidence="11 15" id="KW-0503">Monooxygenase</keyword>
<evidence type="ECO:0000256" key="2">
    <source>
        <dbReference type="ARBA" id="ARBA00004174"/>
    </source>
</evidence>
<evidence type="ECO:0000256" key="13">
    <source>
        <dbReference type="ARBA" id="ARBA00043906"/>
    </source>
</evidence>
<keyword evidence="6 14" id="KW-0479">Metal-binding</keyword>
<sequence length="553" mass="64091">MLLGVGEALLPVGLFCYVLFQWLPASVAIAVVLGIVGATVYYLRYEKRHWKRLGVPGPEPNFLFGNSLEWRKGVAVMDTEWCQKYGRVVGNHLLGYPDLLISDLDLVREVMVKEFPHFMDRMASGVNPCPNATVQDPAFAEKDNDFSLFENALTVKMGEDWKLIRNHITPAFTTGKIKNMVPIFNNCSKTLCDVLREYADRKEELPVKEKMSRFTLDVISRAAFGFDGDMQRNEDDRLLKNAQSMVELKRFEPAFLSYFLFPNLSKKYEKWTKSHLFRNSSHIFFKDLLRDLLEKRQSNEESQKTVDFFQLLLNSMDEEDRMQEDEDHDIVHEAVKKVTNKRGLKQIEVLAQSFVFLIAGYETTASTIQFALYMLACFPEIQEKVRDEVNSIVDPESEDITYEDISRMHYIEQVICETLRLYSPATRTNRMCTETTYLRDIRVDKGCTVSIPIWVIHHDEELYPNPLEFDPERFSPAEKARRDPLSFLPFGYGPRNCIGMRFAQFELRMILAHVIKRFEISLPEGAPMHPLEVDTKSLTRPVKELKLLLTNIE</sequence>
<accession>A0AA39HGE7</accession>
<organism evidence="17 18">
    <name type="scientific">Steinernema hermaphroditum</name>
    <dbReference type="NCBI Taxonomy" id="289476"/>
    <lineage>
        <taxon>Eukaryota</taxon>
        <taxon>Metazoa</taxon>
        <taxon>Ecdysozoa</taxon>
        <taxon>Nematoda</taxon>
        <taxon>Chromadorea</taxon>
        <taxon>Rhabditida</taxon>
        <taxon>Tylenchina</taxon>
        <taxon>Panagrolaimomorpha</taxon>
        <taxon>Strongyloidoidea</taxon>
        <taxon>Steinernematidae</taxon>
        <taxon>Steinernema</taxon>
    </lineage>
</organism>
<dbReference type="InterPro" id="IPR050705">
    <property type="entry name" value="Cytochrome_P450_3A"/>
</dbReference>
<dbReference type="SUPFAM" id="SSF48264">
    <property type="entry name" value="Cytochrome P450"/>
    <property type="match status" value="1"/>
</dbReference>
<dbReference type="InterPro" id="IPR036396">
    <property type="entry name" value="Cyt_P450_sf"/>
</dbReference>
<evidence type="ECO:0000256" key="7">
    <source>
        <dbReference type="ARBA" id="ARBA00022824"/>
    </source>
</evidence>
<dbReference type="AlphaFoldDB" id="A0AA39HGE7"/>
<dbReference type="GO" id="GO:0005506">
    <property type="term" value="F:iron ion binding"/>
    <property type="evidence" value="ECO:0007669"/>
    <property type="project" value="InterPro"/>
</dbReference>
<evidence type="ECO:0000256" key="4">
    <source>
        <dbReference type="ARBA" id="ARBA00010617"/>
    </source>
</evidence>
<dbReference type="Pfam" id="PF00067">
    <property type="entry name" value="p450"/>
    <property type="match status" value="1"/>
</dbReference>
<comment type="similarity">
    <text evidence="4 15">Belongs to the cytochrome P450 family.</text>
</comment>
<feature type="binding site" description="axial binding residue" evidence="14">
    <location>
        <position position="497"/>
    </location>
    <ligand>
        <name>heme</name>
        <dbReference type="ChEBI" id="CHEBI:30413"/>
    </ligand>
    <ligandPart>
        <name>Fe</name>
        <dbReference type="ChEBI" id="CHEBI:18248"/>
    </ligandPart>
</feature>
<dbReference type="PROSITE" id="PS00086">
    <property type="entry name" value="CYTOCHROME_P450"/>
    <property type="match status" value="1"/>
</dbReference>
<evidence type="ECO:0000256" key="11">
    <source>
        <dbReference type="ARBA" id="ARBA00023033"/>
    </source>
</evidence>
<evidence type="ECO:0000256" key="8">
    <source>
        <dbReference type="ARBA" id="ARBA00022848"/>
    </source>
</evidence>
<keyword evidence="16" id="KW-0812">Transmembrane</keyword>
<evidence type="ECO:0000256" key="14">
    <source>
        <dbReference type="PIRSR" id="PIRSR602401-1"/>
    </source>
</evidence>
<evidence type="ECO:0000256" key="6">
    <source>
        <dbReference type="ARBA" id="ARBA00022723"/>
    </source>
</evidence>
<keyword evidence="12 16" id="KW-0472">Membrane</keyword>
<evidence type="ECO:0000256" key="10">
    <source>
        <dbReference type="ARBA" id="ARBA00023004"/>
    </source>
</evidence>
<dbReference type="GO" id="GO:0020037">
    <property type="term" value="F:heme binding"/>
    <property type="evidence" value="ECO:0007669"/>
    <property type="project" value="InterPro"/>
</dbReference>
<dbReference type="CDD" id="cd11055">
    <property type="entry name" value="CYP3A-like"/>
    <property type="match status" value="1"/>
</dbReference>
<comment type="cofactor">
    <cofactor evidence="1 14">
        <name>heme</name>
        <dbReference type="ChEBI" id="CHEBI:30413"/>
    </cofactor>
</comment>
<keyword evidence="9 15" id="KW-0560">Oxidoreductase</keyword>
<keyword evidence="18" id="KW-1185">Reference proteome</keyword>
<dbReference type="Gene3D" id="1.10.630.10">
    <property type="entry name" value="Cytochrome P450"/>
    <property type="match status" value="1"/>
</dbReference>
<keyword evidence="8" id="KW-0492">Microsome</keyword>
<keyword evidence="7" id="KW-0256">Endoplasmic reticulum</keyword>
<evidence type="ECO:0008006" key="19">
    <source>
        <dbReference type="Google" id="ProtNLM"/>
    </source>
</evidence>
<name>A0AA39HGE7_9BILA</name>
<dbReference type="GO" id="GO:0008395">
    <property type="term" value="F:steroid hydroxylase activity"/>
    <property type="evidence" value="ECO:0007669"/>
    <property type="project" value="TreeGrafter"/>
</dbReference>
<comment type="caution">
    <text evidence="17">The sequence shown here is derived from an EMBL/GenBank/DDBJ whole genome shotgun (WGS) entry which is preliminary data.</text>
</comment>
<comment type="function">
    <text evidence="13">Cytochromes P450 are a group of heme-thiolate monooxygenases. They oxidize a variety of structurally unrelated compounds, including steroids, fatty acids, and xenobiotics.</text>
</comment>
<dbReference type="GO" id="GO:0005789">
    <property type="term" value="C:endoplasmic reticulum membrane"/>
    <property type="evidence" value="ECO:0007669"/>
    <property type="project" value="UniProtKB-SubCell"/>
</dbReference>
<evidence type="ECO:0000256" key="3">
    <source>
        <dbReference type="ARBA" id="ARBA00004406"/>
    </source>
</evidence>
<evidence type="ECO:0000256" key="12">
    <source>
        <dbReference type="ARBA" id="ARBA00023136"/>
    </source>
</evidence>
<gene>
    <name evidence="17" type="ORF">QR680_017958</name>
</gene>
<evidence type="ECO:0000256" key="1">
    <source>
        <dbReference type="ARBA" id="ARBA00001971"/>
    </source>
</evidence>
<evidence type="ECO:0000256" key="5">
    <source>
        <dbReference type="ARBA" id="ARBA00022617"/>
    </source>
</evidence>
<keyword evidence="5 14" id="KW-0349">Heme</keyword>
<proteinExistence type="inferred from homology"/>
<keyword evidence="16" id="KW-1133">Transmembrane helix</keyword>
<keyword evidence="10 14" id="KW-0408">Iron</keyword>
<dbReference type="GO" id="GO:0016705">
    <property type="term" value="F:oxidoreductase activity, acting on paired donors, with incorporation or reduction of molecular oxygen"/>
    <property type="evidence" value="ECO:0007669"/>
    <property type="project" value="InterPro"/>
</dbReference>
<dbReference type="InterPro" id="IPR002401">
    <property type="entry name" value="Cyt_P450_E_grp-I"/>
</dbReference>